<reference evidence="1 2" key="1">
    <citation type="submission" date="2013-01" db="EMBL/GenBank/DDBJ databases">
        <authorList>
            <person name="Bench S."/>
        </authorList>
    </citation>
    <scope>NUCLEOTIDE SEQUENCE [LARGE SCALE GENOMIC DNA]</scope>
    <source>
        <strain evidence="1 2">WH 0402</strain>
    </source>
</reference>
<protein>
    <submittedName>
        <fullName evidence="1">Uncharacterized protein</fullName>
    </submittedName>
</protein>
<accession>T2JWH2</accession>
<proteinExistence type="predicted"/>
<name>T2JWH2_CROWT</name>
<dbReference type="RefSeq" id="WP_197090164.1">
    <property type="nucleotide sequence ID" value="NZ_CAQN01000956.1"/>
</dbReference>
<evidence type="ECO:0000313" key="2">
    <source>
        <dbReference type="Proteomes" id="UP000018130"/>
    </source>
</evidence>
<dbReference type="AlphaFoldDB" id="T2JWH2"/>
<reference evidence="1 2" key="2">
    <citation type="submission" date="2013-09" db="EMBL/GenBank/DDBJ databases">
        <title>Whole genome comparison of six Crocosphaera watsonii strains with differing phenotypes.</title>
        <authorList>
            <person name="Bench S.R."/>
            <person name="Heller P."/>
            <person name="Frank I."/>
            <person name="Arciniega M."/>
            <person name="Shilova I.N."/>
            <person name="Zehr J.P."/>
        </authorList>
    </citation>
    <scope>NUCLEOTIDE SEQUENCE [LARGE SCALE GENOMIC DNA]</scope>
    <source>
        <strain evidence="1 2">WH 0402</strain>
    </source>
</reference>
<dbReference type="EMBL" id="CAQN01000956">
    <property type="protein sequence ID" value="CCQ69351.1"/>
    <property type="molecule type" value="Genomic_DNA"/>
</dbReference>
<evidence type="ECO:0000313" key="1">
    <source>
        <dbReference type="EMBL" id="CCQ69351.1"/>
    </source>
</evidence>
<gene>
    <name evidence="1" type="ORF">CWATWH0402_1044</name>
</gene>
<sequence length="240" mass="28433">MEKGNLGIISGSLSNKLSKVIKNEHKWLKLADDIKILVYWLRMDILCLAGASWSERMELMNFVIDELLIRETKAHKGIKALRVALSNQKDDLLAFAKMIDKKLTEIAFRLKIPLSWVREICLLRKKPLSTNKYWQKWNQLHQKLSHKFWLINQAVEEALESTPRASSLVENLNSRLRNYFHLRKHLGSDYLELLQFFLNYRRFMESRKPERVGKSPAELMTGEKHQHWLEMLGFERFQRA</sequence>
<organism evidence="1 2">
    <name type="scientific">Crocosphaera watsonii WH 0402</name>
    <dbReference type="NCBI Taxonomy" id="1284629"/>
    <lineage>
        <taxon>Bacteria</taxon>
        <taxon>Bacillati</taxon>
        <taxon>Cyanobacteriota</taxon>
        <taxon>Cyanophyceae</taxon>
        <taxon>Oscillatoriophycideae</taxon>
        <taxon>Chroococcales</taxon>
        <taxon>Aphanothecaceae</taxon>
        <taxon>Crocosphaera</taxon>
    </lineage>
</organism>
<comment type="caution">
    <text evidence="1">The sequence shown here is derived from an EMBL/GenBank/DDBJ whole genome shotgun (WGS) entry which is preliminary data.</text>
</comment>
<dbReference type="Proteomes" id="UP000018130">
    <property type="component" value="Unassembled WGS sequence"/>
</dbReference>